<dbReference type="Pfam" id="PF16859">
    <property type="entry name" value="TetR_C_11"/>
    <property type="match status" value="1"/>
</dbReference>
<gene>
    <name evidence="6" type="ORF">FG87_00375</name>
</gene>
<dbReference type="PROSITE" id="PS01081">
    <property type="entry name" value="HTH_TETR_1"/>
    <property type="match status" value="1"/>
</dbReference>
<evidence type="ECO:0000256" key="2">
    <source>
        <dbReference type="ARBA" id="ARBA00023125"/>
    </source>
</evidence>
<evidence type="ECO:0000313" key="6">
    <source>
        <dbReference type="EMBL" id="KIA66622.1"/>
    </source>
</evidence>
<organism evidence="6 7">
    <name type="scientific">Nocardia vulneris</name>
    <dbReference type="NCBI Taxonomy" id="1141657"/>
    <lineage>
        <taxon>Bacteria</taxon>
        <taxon>Bacillati</taxon>
        <taxon>Actinomycetota</taxon>
        <taxon>Actinomycetes</taxon>
        <taxon>Mycobacteriales</taxon>
        <taxon>Nocardiaceae</taxon>
        <taxon>Nocardia</taxon>
    </lineage>
</organism>
<dbReference type="InterPro" id="IPR009057">
    <property type="entry name" value="Homeodomain-like_sf"/>
</dbReference>
<keyword evidence="3" id="KW-0804">Transcription</keyword>
<dbReference type="InterPro" id="IPR050109">
    <property type="entry name" value="HTH-type_TetR-like_transc_reg"/>
</dbReference>
<dbReference type="PANTHER" id="PTHR30055">
    <property type="entry name" value="HTH-TYPE TRANSCRIPTIONAL REGULATOR RUTR"/>
    <property type="match status" value="1"/>
</dbReference>
<keyword evidence="1" id="KW-0805">Transcription regulation</keyword>
<dbReference type="PRINTS" id="PR00455">
    <property type="entry name" value="HTHTETR"/>
</dbReference>
<dbReference type="RefSeq" id="WP_043663109.1">
    <property type="nucleotide sequence ID" value="NZ_BDCI01000004.1"/>
</dbReference>
<keyword evidence="2 4" id="KW-0238">DNA-binding</keyword>
<proteinExistence type="predicted"/>
<name>A0ABR4ZMI3_9NOCA</name>
<feature type="domain" description="HTH tetR-type" evidence="5">
    <location>
        <begin position="20"/>
        <end position="80"/>
    </location>
</feature>
<evidence type="ECO:0000256" key="4">
    <source>
        <dbReference type="PROSITE-ProRule" id="PRU00335"/>
    </source>
</evidence>
<dbReference type="Proteomes" id="UP000031364">
    <property type="component" value="Unassembled WGS sequence"/>
</dbReference>
<keyword evidence="7" id="KW-1185">Reference proteome</keyword>
<dbReference type="EMBL" id="JNFP01000001">
    <property type="protein sequence ID" value="KIA66622.1"/>
    <property type="molecule type" value="Genomic_DNA"/>
</dbReference>
<dbReference type="SUPFAM" id="SSF46689">
    <property type="entry name" value="Homeodomain-like"/>
    <property type="match status" value="1"/>
</dbReference>
<dbReference type="InterPro" id="IPR036271">
    <property type="entry name" value="Tet_transcr_reg_TetR-rel_C_sf"/>
</dbReference>
<feature type="DNA-binding region" description="H-T-H motif" evidence="4">
    <location>
        <begin position="43"/>
        <end position="62"/>
    </location>
</feature>
<dbReference type="PANTHER" id="PTHR30055:SF148">
    <property type="entry name" value="TETR-FAMILY TRANSCRIPTIONAL REGULATOR"/>
    <property type="match status" value="1"/>
</dbReference>
<dbReference type="InterPro" id="IPR001647">
    <property type="entry name" value="HTH_TetR"/>
</dbReference>
<evidence type="ECO:0000259" key="5">
    <source>
        <dbReference type="PROSITE" id="PS50977"/>
    </source>
</evidence>
<evidence type="ECO:0000313" key="7">
    <source>
        <dbReference type="Proteomes" id="UP000031364"/>
    </source>
</evidence>
<evidence type="ECO:0000256" key="1">
    <source>
        <dbReference type="ARBA" id="ARBA00023015"/>
    </source>
</evidence>
<dbReference type="PROSITE" id="PS50977">
    <property type="entry name" value="HTH_TETR_2"/>
    <property type="match status" value="1"/>
</dbReference>
<dbReference type="Gene3D" id="1.10.357.10">
    <property type="entry name" value="Tetracycline Repressor, domain 2"/>
    <property type="match status" value="1"/>
</dbReference>
<dbReference type="Gene3D" id="1.10.10.60">
    <property type="entry name" value="Homeodomain-like"/>
    <property type="match status" value="1"/>
</dbReference>
<comment type="caution">
    <text evidence="6">The sequence shown here is derived from an EMBL/GenBank/DDBJ whole genome shotgun (WGS) entry which is preliminary data.</text>
</comment>
<accession>A0ABR4ZMI3</accession>
<dbReference type="SUPFAM" id="SSF48498">
    <property type="entry name" value="Tetracyclin repressor-like, C-terminal domain"/>
    <property type="match status" value="1"/>
</dbReference>
<dbReference type="InterPro" id="IPR011075">
    <property type="entry name" value="TetR_C"/>
</dbReference>
<dbReference type="Pfam" id="PF00440">
    <property type="entry name" value="TetR_N"/>
    <property type="match status" value="1"/>
</dbReference>
<dbReference type="InterPro" id="IPR023772">
    <property type="entry name" value="DNA-bd_HTH_TetR-type_CS"/>
</dbReference>
<evidence type="ECO:0000256" key="3">
    <source>
        <dbReference type="ARBA" id="ARBA00023163"/>
    </source>
</evidence>
<sequence>MTEPTTDRKRAPAGAAVMQPQVTAAITRAAFTELAELGYGKLTMEGVARRAGVSKPTLYRRWPTKEQMVLALVERVAVAAADVPDTGSLRGDLRAFLATTASGFSHPLAARIIPDLLAEGVRTPTIAESLQSVGHSRRAKVAELLHRAIDRGELPADLDLELALDLCIAPLFWRKLLGGNPTGDDYLDKLVHTLITAFTGAGATDKKS</sequence>
<reference evidence="6 7" key="1">
    <citation type="journal article" date="2014" name="Int. J. Syst. Evol. Microbiol.">
        <title>Nocardia vulneris sp. nov., isolated from wounds of human patients in North America.</title>
        <authorList>
            <person name="Lasker B.A."/>
            <person name="Bell M."/>
            <person name="Klenk H.P."/>
            <person name="Sproer C."/>
            <person name="Schumann C."/>
            <person name="Schumann P."/>
            <person name="Brown J.M."/>
        </authorList>
    </citation>
    <scope>NUCLEOTIDE SEQUENCE [LARGE SCALE GENOMIC DNA]</scope>
    <source>
        <strain evidence="6 7">W9851</strain>
    </source>
</reference>
<protein>
    <submittedName>
        <fullName evidence="6">TetR family transcriptional regulator</fullName>
    </submittedName>
</protein>